<evidence type="ECO:0000256" key="1">
    <source>
        <dbReference type="SAM" id="MobiDB-lite"/>
    </source>
</evidence>
<evidence type="ECO:0000313" key="2">
    <source>
        <dbReference type="Ensembl" id="ENSMCSP00000002208.1"/>
    </source>
</evidence>
<reference evidence="2" key="2">
    <citation type="submission" date="2025-09" db="UniProtKB">
        <authorList>
            <consortium name="Ensembl"/>
        </authorList>
    </citation>
    <scope>IDENTIFICATION</scope>
</reference>
<protein>
    <submittedName>
        <fullName evidence="2">Uncharacterized protein</fullName>
    </submittedName>
</protein>
<organism evidence="2 3">
    <name type="scientific">Malurus cyaneus samueli</name>
    <dbReference type="NCBI Taxonomy" id="2593467"/>
    <lineage>
        <taxon>Eukaryota</taxon>
        <taxon>Metazoa</taxon>
        <taxon>Chordata</taxon>
        <taxon>Craniata</taxon>
        <taxon>Vertebrata</taxon>
        <taxon>Euteleostomi</taxon>
        <taxon>Archelosauria</taxon>
        <taxon>Archosauria</taxon>
        <taxon>Dinosauria</taxon>
        <taxon>Saurischia</taxon>
        <taxon>Theropoda</taxon>
        <taxon>Coelurosauria</taxon>
        <taxon>Aves</taxon>
        <taxon>Neognathae</taxon>
        <taxon>Neoaves</taxon>
        <taxon>Telluraves</taxon>
        <taxon>Australaves</taxon>
        <taxon>Passeriformes</taxon>
        <taxon>Meliphagoidea</taxon>
        <taxon>Maluridae</taxon>
        <taxon>Malurus</taxon>
    </lineage>
</organism>
<accession>A0A8C5T612</accession>
<sequence length="558" mass="60205">MALFLSPAPLPPHGLDTTCVPSLGTSHHNGHPNKPLPLKTPHPLWCIAPVAAHFRVSEDGSWLQESAGSAAALSGSWTFPRDVRCRMLPTELLCLLPGPRVPSVCLAASLSPLPTGCRDLFEAFDRCEHTSRYVPITCVPVAKLMLYLLLGIHWHACLYFALFSTPWGWALTPGSAQLSPNSCVATFSSSFTAGSLAVLGFATITATLAPFIRQSQRTDAAFYPDARPDSAVPRLSVRCWQDAAPGRKLRWSRRCCRYLPRGLRGVAAAACTCRLCGASGVPRCCGTGCCGSCACTCARRSSAWEFAVPARRRGSAELLYFIPEATCRGGRGRFTQLAAAGRGALLRGDQPHQTSRVSPALRPDCHPAVPFELRPPPHREHGGEPAVTANILSIVYSTYSALGKEDLEEVLPSSPVPRCWPWRPRVGSLLLRSWARLTPELRQRSGAEAEAEQRLQGWRWPWRGCRHGPARLLGTAGGSALRMALRIQAPRGRGCTCMPQRWDRAAGTSWTAGEASAQWPAGTPGPTQHTGFNHGASSPQGTGPSNAQGAPRHRVLHS</sequence>
<dbReference type="Proteomes" id="UP000694560">
    <property type="component" value="Unplaced"/>
</dbReference>
<reference evidence="2" key="1">
    <citation type="submission" date="2025-08" db="UniProtKB">
        <authorList>
            <consortium name="Ensembl"/>
        </authorList>
    </citation>
    <scope>IDENTIFICATION</scope>
</reference>
<name>A0A8C5T612_9PASS</name>
<dbReference type="AlphaFoldDB" id="A0A8C5T612"/>
<proteinExistence type="predicted"/>
<dbReference type="Ensembl" id="ENSMCST00000002255.1">
    <property type="protein sequence ID" value="ENSMCSP00000002208.1"/>
    <property type="gene ID" value="ENSMCSG00000001629.1"/>
</dbReference>
<feature type="region of interest" description="Disordered" evidence="1">
    <location>
        <begin position="506"/>
        <end position="558"/>
    </location>
</feature>
<keyword evidence="3" id="KW-1185">Reference proteome</keyword>
<evidence type="ECO:0000313" key="3">
    <source>
        <dbReference type="Proteomes" id="UP000694560"/>
    </source>
</evidence>
<feature type="compositionally biased region" description="Polar residues" evidence="1">
    <location>
        <begin position="525"/>
        <end position="548"/>
    </location>
</feature>
<dbReference type="OrthoDB" id="421226at2759"/>